<feature type="region of interest" description="Disordered" evidence="8">
    <location>
        <begin position="289"/>
        <end position="366"/>
    </location>
</feature>
<dbReference type="InterPro" id="IPR004105">
    <property type="entry name" value="CheA-like_dim"/>
</dbReference>
<evidence type="ECO:0000259" key="9">
    <source>
        <dbReference type="PROSITE" id="PS50109"/>
    </source>
</evidence>
<dbReference type="SUPFAM" id="SSF50341">
    <property type="entry name" value="CheW-like"/>
    <property type="match status" value="1"/>
</dbReference>
<dbReference type="Pfam" id="PF02518">
    <property type="entry name" value="HATPase_c"/>
    <property type="match status" value="1"/>
</dbReference>
<dbReference type="PROSITE" id="PS50894">
    <property type="entry name" value="HPT"/>
    <property type="match status" value="1"/>
</dbReference>
<dbReference type="EMBL" id="CP109965">
    <property type="protein sequence ID" value="WAJ71097.1"/>
    <property type="molecule type" value="Genomic_DNA"/>
</dbReference>
<dbReference type="CDD" id="cd00088">
    <property type="entry name" value="HPT"/>
    <property type="match status" value="1"/>
</dbReference>
<dbReference type="Proteomes" id="UP001163726">
    <property type="component" value="Chromosome"/>
</dbReference>
<feature type="compositionally biased region" description="Low complexity" evidence="8">
    <location>
        <begin position="249"/>
        <end position="273"/>
    </location>
</feature>
<evidence type="ECO:0000256" key="7">
    <source>
        <dbReference type="PROSITE-ProRule" id="PRU00110"/>
    </source>
</evidence>
<feature type="domain" description="Histidine kinase" evidence="9">
    <location>
        <begin position="402"/>
        <end position="611"/>
    </location>
</feature>
<evidence type="ECO:0000256" key="3">
    <source>
        <dbReference type="ARBA" id="ARBA00022553"/>
    </source>
</evidence>
<feature type="region of interest" description="Disordered" evidence="8">
    <location>
        <begin position="245"/>
        <end position="276"/>
    </location>
</feature>
<dbReference type="PRINTS" id="PR00344">
    <property type="entry name" value="BCTRLSENSOR"/>
</dbReference>
<dbReference type="InterPro" id="IPR036641">
    <property type="entry name" value="HPT_dom_sf"/>
</dbReference>
<evidence type="ECO:0000256" key="8">
    <source>
        <dbReference type="SAM" id="MobiDB-lite"/>
    </source>
</evidence>
<dbReference type="InterPro" id="IPR004358">
    <property type="entry name" value="Sig_transdc_His_kin-like_C"/>
</dbReference>
<dbReference type="PANTHER" id="PTHR43395">
    <property type="entry name" value="SENSOR HISTIDINE KINASE CHEA"/>
    <property type="match status" value="1"/>
</dbReference>
<keyword evidence="13" id="KW-1185">Reference proteome</keyword>
<dbReference type="PROSITE" id="PS50109">
    <property type="entry name" value="HIS_KIN"/>
    <property type="match status" value="1"/>
</dbReference>
<evidence type="ECO:0000259" key="11">
    <source>
        <dbReference type="PROSITE" id="PS50894"/>
    </source>
</evidence>
<dbReference type="InterPro" id="IPR036890">
    <property type="entry name" value="HATPase_C_sf"/>
</dbReference>
<dbReference type="SMART" id="SM01231">
    <property type="entry name" value="H-kinase_dim"/>
    <property type="match status" value="1"/>
</dbReference>
<dbReference type="Pfam" id="PF02895">
    <property type="entry name" value="H-kinase_dim"/>
    <property type="match status" value="1"/>
</dbReference>
<dbReference type="SMART" id="SM00260">
    <property type="entry name" value="CheW"/>
    <property type="match status" value="1"/>
</dbReference>
<dbReference type="RefSeq" id="WP_268075561.1">
    <property type="nucleotide sequence ID" value="NZ_CP109965.1"/>
</dbReference>
<evidence type="ECO:0000313" key="13">
    <source>
        <dbReference type="Proteomes" id="UP001163726"/>
    </source>
</evidence>
<proteinExistence type="predicted"/>
<keyword evidence="6" id="KW-0902">Two-component regulatory system</keyword>
<dbReference type="InterPro" id="IPR008207">
    <property type="entry name" value="Sig_transdc_His_kin_Hpt_dom"/>
</dbReference>
<feature type="modified residue" description="Phosphohistidine" evidence="7">
    <location>
        <position position="49"/>
    </location>
</feature>
<dbReference type="Pfam" id="PF01584">
    <property type="entry name" value="CheW"/>
    <property type="match status" value="1"/>
</dbReference>
<feature type="compositionally biased region" description="Polar residues" evidence="8">
    <location>
        <begin position="201"/>
        <end position="225"/>
    </location>
</feature>
<evidence type="ECO:0000256" key="2">
    <source>
        <dbReference type="ARBA" id="ARBA00012438"/>
    </source>
</evidence>
<reference evidence="12" key="1">
    <citation type="submission" date="2022-10" db="EMBL/GenBank/DDBJ databases">
        <title>Catenovulum adriacola sp. nov. isolated in the Harbour of Susak.</title>
        <authorList>
            <person name="Schoch T."/>
            <person name="Reich S.J."/>
            <person name="Stoeferle S."/>
            <person name="Flaiz M."/>
            <person name="Kazda M."/>
            <person name="Riedel C.U."/>
            <person name="Duerre P."/>
        </authorList>
    </citation>
    <scope>NUCLEOTIDE SEQUENCE</scope>
    <source>
        <strain evidence="12">TS8</strain>
    </source>
</reference>
<feature type="domain" description="CheW-like" evidence="10">
    <location>
        <begin position="613"/>
        <end position="751"/>
    </location>
</feature>
<dbReference type="Gene3D" id="1.10.287.560">
    <property type="entry name" value="Histidine kinase CheA-like, homodimeric domain"/>
    <property type="match status" value="1"/>
</dbReference>
<evidence type="ECO:0000256" key="6">
    <source>
        <dbReference type="ARBA" id="ARBA00023012"/>
    </source>
</evidence>
<evidence type="ECO:0000256" key="4">
    <source>
        <dbReference type="ARBA" id="ARBA00022679"/>
    </source>
</evidence>
<dbReference type="EC" id="2.7.13.3" evidence="2"/>
<sequence>MSFDVDEDILQDFLVEAAEILEQLSEQLVELENNPEDADLLNAIFRGFHTVKGGAGFLAMTALVDACHGAENVFDILRKGQRKVTPELMDVILQSLDCINLMFSQIQNREEPEPASQELLDTLHTLSEPEREDENTASATIDPTVGDSDVELFEQSVEESNLPVSDVADSHLESNSIDEITDDEFEALLDQLHGANKAPGASSNEPSSSQTSATLPANNPSTPSHNTDEITDDEFEALLDELHGKGKFASPKKPSSNPAPQASQSVSNNQSSDDISDDEFESLLDELHGKGKAPSKSVTPEKPQASAPNVAKSQPDAVNTVNKPNASNVNKPVTSQASSGKPAAASKPPAPAKKSSPSAPAAETTVRVDTKRLDQIMNMVGELVLVRNRLVSLGVNVNEEAMSKAIANLDVVTGDLQGAVMKTRMQPIKKVFGRFPRVVRDLARSLNKEITLKLEGEETDLDKNLVEALADPLVHLVRNSVDHGIEMPDERAAKGKPRNGTVCLSASQEGDHILLTITDDGAGMDPEKLKGIAIKNGILDTDTASRMSDSEAYNLIFAPGFSTKEKISDISGRGVGMDVVKTKITQLNGSVVIRSEQGYGTELEIKVPLTLAILPTLMVIVSGQTFALPLAGVNEIINLDLQKTNTVDNQLTMIVRNKAIPLFYLQDWLTRPNAENKRADRKIGHVVVLQLSTHKQVGFVVDSLIGQEEVVIKPLDALLQGTPGMAGATITSDGGIALILDVPGLLKRYAKR</sequence>
<dbReference type="InterPro" id="IPR003594">
    <property type="entry name" value="HATPase_dom"/>
</dbReference>
<dbReference type="InterPro" id="IPR036061">
    <property type="entry name" value="CheW-like_dom_sf"/>
</dbReference>
<evidence type="ECO:0000256" key="1">
    <source>
        <dbReference type="ARBA" id="ARBA00000085"/>
    </source>
</evidence>
<dbReference type="Pfam" id="PF01627">
    <property type="entry name" value="Hpt"/>
    <property type="match status" value="1"/>
</dbReference>
<dbReference type="SUPFAM" id="SSF55874">
    <property type="entry name" value="ATPase domain of HSP90 chaperone/DNA topoisomerase II/histidine kinase"/>
    <property type="match status" value="1"/>
</dbReference>
<keyword evidence="4" id="KW-0808">Transferase</keyword>
<dbReference type="Gene3D" id="1.20.120.160">
    <property type="entry name" value="HPT domain"/>
    <property type="match status" value="1"/>
</dbReference>
<dbReference type="InterPro" id="IPR005467">
    <property type="entry name" value="His_kinase_dom"/>
</dbReference>
<dbReference type="PANTHER" id="PTHR43395:SF1">
    <property type="entry name" value="CHEMOTAXIS PROTEIN CHEA"/>
    <property type="match status" value="1"/>
</dbReference>
<gene>
    <name evidence="12" type="ORF">OLW01_04635</name>
</gene>
<evidence type="ECO:0000313" key="12">
    <source>
        <dbReference type="EMBL" id="WAJ71097.1"/>
    </source>
</evidence>
<accession>A0ABY7AQR1</accession>
<organism evidence="12 13">
    <name type="scientific">Catenovulum adriaticum</name>
    <dbReference type="NCBI Taxonomy" id="2984846"/>
    <lineage>
        <taxon>Bacteria</taxon>
        <taxon>Pseudomonadati</taxon>
        <taxon>Pseudomonadota</taxon>
        <taxon>Gammaproteobacteria</taxon>
        <taxon>Alteromonadales</taxon>
        <taxon>Alteromonadaceae</taxon>
        <taxon>Catenovulum</taxon>
    </lineage>
</organism>
<feature type="domain" description="HPt" evidence="11">
    <location>
        <begin position="2"/>
        <end position="106"/>
    </location>
</feature>
<dbReference type="InterPro" id="IPR037006">
    <property type="entry name" value="CheA-like_homodim_sf"/>
</dbReference>
<keyword evidence="5" id="KW-0418">Kinase</keyword>
<comment type="catalytic activity">
    <reaction evidence="1">
        <text>ATP + protein L-histidine = ADP + protein N-phospho-L-histidine.</text>
        <dbReference type="EC" id="2.7.13.3"/>
    </reaction>
</comment>
<dbReference type="InterPro" id="IPR036097">
    <property type="entry name" value="HisK_dim/P_sf"/>
</dbReference>
<keyword evidence="3 7" id="KW-0597">Phosphoprotein</keyword>
<dbReference type="SMART" id="SM00073">
    <property type="entry name" value="HPT"/>
    <property type="match status" value="1"/>
</dbReference>
<protein>
    <recommendedName>
        <fullName evidence="2">histidine kinase</fullName>
        <ecNumber evidence="2">2.7.13.3</ecNumber>
    </recommendedName>
</protein>
<dbReference type="SUPFAM" id="SSF47384">
    <property type="entry name" value="Homodimeric domain of signal transducing histidine kinase"/>
    <property type="match status" value="1"/>
</dbReference>
<evidence type="ECO:0000259" key="10">
    <source>
        <dbReference type="PROSITE" id="PS50851"/>
    </source>
</evidence>
<dbReference type="Gene3D" id="2.30.30.40">
    <property type="entry name" value="SH3 Domains"/>
    <property type="match status" value="1"/>
</dbReference>
<dbReference type="InterPro" id="IPR051315">
    <property type="entry name" value="Bact_Chemotaxis_CheA"/>
</dbReference>
<dbReference type="Gene3D" id="3.30.565.10">
    <property type="entry name" value="Histidine kinase-like ATPase, C-terminal domain"/>
    <property type="match status" value="1"/>
</dbReference>
<dbReference type="SMART" id="SM00387">
    <property type="entry name" value="HATPase_c"/>
    <property type="match status" value="1"/>
</dbReference>
<feature type="compositionally biased region" description="Low complexity" evidence="8">
    <location>
        <begin position="337"/>
        <end position="362"/>
    </location>
</feature>
<evidence type="ECO:0000256" key="5">
    <source>
        <dbReference type="ARBA" id="ARBA00022777"/>
    </source>
</evidence>
<feature type="region of interest" description="Disordered" evidence="8">
    <location>
        <begin position="195"/>
        <end position="229"/>
    </location>
</feature>
<feature type="compositionally biased region" description="Polar residues" evidence="8">
    <location>
        <begin position="316"/>
        <end position="336"/>
    </location>
</feature>
<dbReference type="InterPro" id="IPR002545">
    <property type="entry name" value="CheW-lke_dom"/>
</dbReference>
<dbReference type="PROSITE" id="PS50851">
    <property type="entry name" value="CHEW"/>
    <property type="match status" value="1"/>
</dbReference>
<dbReference type="SUPFAM" id="SSF47226">
    <property type="entry name" value="Histidine-containing phosphotransfer domain, HPT domain"/>
    <property type="match status" value="1"/>
</dbReference>
<dbReference type="CDD" id="cd16916">
    <property type="entry name" value="HATPase_CheA-like"/>
    <property type="match status" value="1"/>
</dbReference>
<name>A0ABY7AQR1_9ALTE</name>
<dbReference type="CDD" id="cd00731">
    <property type="entry name" value="CheA_reg"/>
    <property type="match status" value="1"/>
</dbReference>